<proteinExistence type="predicted"/>
<dbReference type="EMBL" id="FOXB01000037">
    <property type="protein sequence ID" value="SFP73975.1"/>
    <property type="molecule type" value="Genomic_DNA"/>
</dbReference>
<dbReference type="Pfam" id="PF09720">
    <property type="entry name" value="Unstab_antitox"/>
    <property type="match status" value="1"/>
</dbReference>
<accession>A0A1I5STB2</accession>
<keyword evidence="2" id="KW-1185">Reference proteome</keyword>
<dbReference type="Proteomes" id="UP000199227">
    <property type="component" value="Unassembled WGS sequence"/>
</dbReference>
<sequence length="67" mass="7881">MSLVDIIKEALHLKPEERYIVIENLIKSLNVPDEEIEKIWIKESQKRFKAYKEGTAKTVSYDQVFGK</sequence>
<reference evidence="1 2" key="1">
    <citation type="submission" date="2016-10" db="EMBL/GenBank/DDBJ databases">
        <authorList>
            <person name="de Groot N.N."/>
        </authorList>
    </citation>
    <scope>NUCLEOTIDE SEQUENCE [LARGE SCALE GENOMIC DNA]</scope>
    <source>
        <strain evidence="1 2">EP1-55-1</strain>
    </source>
</reference>
<evidence type="ECO:0000313" key="1">
    <source>
        <dbReference type="EMBL" id="SFP73975.1"/>
    </source>
</evidence>
<evidence type="ECO:0000313" key="2">
    <source>
        <dbReference type="Proteomes" id="UP000199227"/>
    </source>
</evidence>
<protein>
    <submittedName>
        <fullName evidence="1">Putative addiction module component</fullName>
    </submittedName>
</protein>
<gene>
    <name evidence="1" type="ORF">SAMN05216234_1379</name>
</gene>
<dbReference type="STRING" id="223786.SAMN05216234_1379"/>
<name>A0A1I5STB2_9BACT</name>
<dbReference type="RefSeq" id="WP_092913537.1">
    <property type="nucleotide sequence ID" value="NZ_CP136592.1"/>
</dbReference>
<dbReference type="AlphaFoldDB" id="A0A1I5STB2"/>
<dbReference type="OrthoDB" id="5347864at2"/>
<organism evidence="1 2">
    <name type="scientific">Hydrogenimonas thermophila</name>
    <dbReference type="NCBI Taxonomy" id="223786"/>
    <lineage>
        <taxon>Bacteria</taxon>
        <taxon>Pseudomonadati</taxon>
        <taxon>Campylobacterota</taxon>
        <taxon>Epsilonproteobacteria</taxon>
        <taxon>Campylobacterales</taxon>
        <taxon>Hydrogenimonadaceae</taxon>
        <taxon>Hydrogenimonas</taxon>
    </lineage>
</organism>
<dbReference type="InterPro" id="IPR013406">
    <property type="entry name" value="CHP02574_addiction_mod"/>
</dbReference>